<evidence type="ECO:0000313" key="2">
    <source>
        <dbReference type="Proteomes" id="UP000681425"/>
    </source>
</evidence>
<evidence type="ECO:0000313" key="1">
    <source>
        <dbReference type="EMBL" id="QUT07965.1"/>
    </source>
</evidence>
<accession>A0A975KAT7</accession>
<proteinExistence type="predicted"/>
<dbReference type="Proteomes" id="UP000681425">
    <property type="component" value="Chromosome"/>
</dbReference>
<dbReference type="AlphaFoldDB" id="A0A975KAT7"/>
<dbReference type="EMBL" id="CP073910">
    <property type="protein sequence ID" value="QUT07965.1"/>
    <property type="molecule type" value="Genomic_DNA"/>
</dbReference>
<gene>
    <name evidence="1" type="ORF">KFK14_11565</name>
</gene>
<keyword evidence="2" id="KW-1185">Reference proteome</keyword>
<organism evidence="1 2">
    <name type="scientific">Sphingobium phenoxybenzoativorans</name>
    <dbReference type="NCBI Taxonomy" id="1592790"/>
    <lineage>
        <taxon>Bacteria</taxon>
        <taxon>Pseudomonadati</taxon>
        <taxon>Pseudomonadota</taxon>
        <taxon>Alphaproteobacteria</taxon>
        <taxon>Sphingomonadales</taxon>
        <taxon>Sphingomonadaceae</taxon>
        <taxon>Sphingobium</taxon>
    </lineage>
</organism>
<sequence length="69" mass="7751">MSEVRVCNCVGPQNGQPRCPCMMRNVIQRDGRWIELERDLGPVRPYCVDALKAYFQNAIAPTTPNNGSL</sequence>
<name>A0A975KAT7_9SPHN</name>
<dbReference type="RefSeq" id="WP_212610913.1">
    <property type="nucleotide sequence ID" value="NZ_CP073910.1"/>
</dbReference>
<dbReference type="KEGG" id="spph:KFK14_11565"/>
<protein>
    <submittedName>
        <fullName evidence="1">Uncharacterized protein</fullName>
    </submittedName>
</protein>
<reference evidence="1" key="1">
    <citation type="submission" date="2021-04" db="EMBL/GenBank/DDBJ databases">
        <title>Isolation of p-tert-butylphenol degrading bacteria Sphingobium phenoxybenzoativorans Tas13 from active sludge.</title>
        <authorList>
            <person name="Li Y."/>
        </authorList>
    </citation>
    <scope>NUCLEOTIDE SEQUENCE</scope>
    <source>
        <strain evidence="1">Tas13</strain>
    </source>
</reference>